<organism evidence="1 2">
    <name type="scientific">Crocosphaera watsonii WH 8501</name>
    <dbReference type="NCBI Taxonomy" id="165597"/>
    <lineage>
        <taxon>Bacteria</taxon>
        <taxon>Bacillati</taxon>
        <taxon>Cyanobacteriota</taxon>
        <taxon>Cyanophyceae</taxon>
        <taxon>Oscillatoriophycideae</taxon>
        <taxon>Chroococcales</taxon>
        <taxon>Aphanothecaceae</taxon>
        <taxon>Crocosphaera</taxon>
    </lineage>
</organism>
<accession>Q4C644</accession>
<keyword evidence="2" id="KW-1185">Reference proteome</keyword>
<dbReference type="EMBL" id="AADV02000004">
    <property type="protein sequence ID" value="EAM51675.1"/>
    <property type="molecule type" value="Genomic_DNA"/>
</dbReference>
<evidence type="ECO:0000313" key="2">
    <source>
        <dbReference type="Proteomes" id="UP000003922"/>
    </source>
</evidence>
<proteinExistence type="predicted"/>
<dbReference type="AlphaFoldDB" id="Q4C644"/>
<reference evidence="1" key="3">
    <citation type="submission" date="2016-12" db="EMBL/GenBank/DDBJ databases">
        <title>Annotation of the draft genome assembly of Crocosphaera watsonii WH 8501.</title>
        <authorList>
            <consortium name="US DOE Joint Genome Institute (JGI-ORNL)"/>
            <person name="Larimer F."/>
            <person name="Land M."/>
        </authorList>
    </citation>
    <scope>NUCLEOTIDE SEQUENCE</scope>
    <source>
        <strain evidence="1">WH 8501</strain>
    </source>
</reference>
<dbReference type="Proteomes" id="UP000003922">
    <property type="component" value="Unassembled WGS sequence"/>
</dbReference>
<dbReference type="InterPro" id="IPR026374">
    <property type="entry name" value="Cyano_PEP"/>
</dbReference>
<dbReference type="KEGG" id="cwa:CwatDRAFT_4830"/>
<sequence length="203" mass="21370">MKTLGSYLTPVITITTLSGVIAFTEVAEAAGIATRWNFNFTGDITGGGFIEIEGDQQTETYEVINIQFTLDFGTGLVPQNVTLDNFGLIPTPLQFSPHDTSNELSHTNPFAQLFPNSGLSAINPGWNQGMSEGGNFTMSGSGDGVNTPNDPSGVGGIILFSTSSETLTGTWTAQAIPEPLTILGSLTALGFGTLFKRSLKGKK</sequence>
<comment type="caution">
    <text evidence="1">The sequence shown here is derived from an EMBL/GenBank/DDBJ whole genome shotgun (WGS) entry which is preliminary data.</text>
</comment>
<reference evidence="1" key="2">
    <citation type="submission" date="2005-06" db="EMBL/GenBank/DDBJ databases">
        <title>Sequencing of the draft genome and assembly of Crocosphaera watsonii WH 8501.</title>
        <authorList>
            <consortium name="US DOE Joint Genome Institute (JGI-PGF)"/>
            <person name="Copeland A."/>
            <person name="Lucas S."/>
            <person name="Lapidus A."/>
            <person name="Barry K."/>
            <person name="Detter C."/>
            <person name="Glavina T."/>
            <person name="Hammon N."/>
            <person name="Israni S."/>
            <person name="Pitluck S."/>
            <person name="Richardson P."/>
        </authorList>
    </citation>
    <scope>NUCLEOTIDE SEQUENCE [LARGE SCALE GENOMIC DNA]</scope>
    <source>
        <strain evidence="1">WH 8501</strain>
    </source>
</reference>
<gene>
    <name evidence="1" type="ORF">CwatDRAFT_4830</name>
</gene>
<evidence type="ECO:0000313" key="1">
    <source>
        <dbReference type="EMBL" id="EAM51675.1"/>
    </source>
</evidence>
<name>Q4C644_CROWT</name>
<evidence type="ECO:0008006" key="3">
    <source>
        <dbReference type="Google" id="ProtNLM"/>
    </source>
</evidence>
<protein>
    <recommendedName>
        <fullName evidence="3">PEP-CTERM protein-sorting domain-containing protein</fullName>
    </recommendedName>
</protein>
<dbReference type="RefSeq" id="WP_007304816.1">
    <property type="nucleotide sequence ID" value="NZ_AADV02000004.1"/>
</dbReference>
<dbReference type="NCBIfam" id="TIGR04155">
    <property type="entry name" value="cyano_PEP"/>
    <property type="match status" value="1"/>
</dbReference>
<reference evidence="1" key="1">
    <citation type="submission" date="2004-02" db="EMBL/GenBank/DDBJ databases">
        <authorList>
            <consortium name="DOE Joint Genome Institute"/>
        </authorList>
    </citation>
    <scope>NUCLEOTIDE SEQUENCE [LARGE SCALE GENOMIC DNA]</scope>
    <source>
        <strain evidence="1">WH 8501</strain>
    </source>
</reference>